<dbReference type="EMBL" id="BOPF01000020">
    <property type="protein sequence ID" value="GIJ48317.1"/>
    <property type="molecule type" value="Genomic_DNA"/>
</dbReference>
<organism evidence="1 2">
    <name type="scientific">Virgisporangium aliadipatigenens</name>
    <dbReference type="NCBI Taxonomy" id="741659"/>
    <lineage>
        <taxon>Bacteria</taxon>
        <taxon>Bacillati</taxon>
        <taxon>Actinomycetota</taxon>
        <taxon>Actinomycetes</taxon>
        <taxon>Micromonosporales</taxon>
        <taxon>Micromonosporaceae</taxon>
        <taxon>Virgisporangium</taxon>
    </lineage>
</organism>
<protein>
    <submittedName>
        <fullName evidence="1">Uncharacterized protein</fullName>
    </submittedName>
</protein>
<dbReference type="AlphaFoldDB" id="A0A8J3YPQ6"/>
<keyword evidence="2" id="KW-1185">Reference proteome</keyword>
<proteinExistence type="predicted"/>
<sequence length="62" mass="6492">MGYIVDLPTAIVGHPPIGHHRPKGSPAGTVGCEKITVRRPPQERAALSATGNVCVDDYRAGT</sequence>
<dbReference type="Proteomes" id="UP000619260">
    <property type="component" value="Unassembled WGS sequence"/>
</dbReference>
<accession>A0A8J3YPQ6</accession>
<gene>
    <name evidence="1" type="ORF">Val02_52030</name>
</gene>
<name>A0A8J3YPQ6_9ACTN</name>
<evidence type="ECO:0000313" key="2">
    <source>
        <dbReference type="Proteomes" id="UP000619260"/>
    </source>
</evidence>
<comment type="caution">
    <text evidence="1">The sequence shown here is derived from an EMBL/GenBank/DDBJ whole genome shotgun (WGS) entry which is preliminary data.</text>
</comment>
<reference evidence="1" key="1">
    <citation type="submission" date="2021-01" db="EMBL/GenBank/DDBJ databases">
        <title>Whole genome shotgun sequence of Virgisporangium aliadipatigenens NBRC 105644.</title>
        <authorList>
            <person name="Komaki H."/>
            <person name="Tamura T."/>
        </authorList>
    </citation>
    <scope>NUCLEOTIDE SEQUENCE</scope>
    <source>
        <strain evidence="1">NBRC 105644</strain>
    </source>
</reference>
<evidence type="ECO:0000313" key="1">
    <source>
        <dbReference type="EMBL" id="GIJ48317.1"/>
    </source>
</evidence>